<evidence type="ECO:0000313" key="1">
    <source>
        <dbReference type="EMBL" id="SFM61599.1"/>
    </source>
</evidence>
<name>A0A1I4SAT3_9FLAO</name>
<evidence type="ECO:0000313" key="2">
    <source>
        <dbReference type="Proteomes" id="UP000199149"/>
    </source>
</evidence>
<proteinExistence type="predicted"/>
<dbReference type="Proteomes" id="UP000199149">
    <property type="component" value="Unassembled WGS sequence"/>
</dbReference>
<reference evidence="2" key="1">
    <citation type="submission" date="2016-10" db="EMBL/GenBank/DDBJ databases">
        <authorList>
            <person name="Varghese N."/>
            <person name="Submissions S."/>
        </authorList>
    </citation>
    <scope>NUCLEOTIDE SEQUENCE [LARGE SCALE GENOMIC DNA]</scope>
    <source>
        <strain evidence="2">XJ109</strain>
    </source>
</reference>
<dbReference type="EMBL" id="FOUZ01000001">
    <property type="protein sequence ID" value="SFM61599.1"/>
    <property type="molecule type" value="Genomic_DNA"/>
</dbReference>
<accession>A0A1I4SAT3</accession>
<dbReference type="AlphaFoldDB" id="A0A1I4SAT3"/>
<organism evidence="1 2">
    <name type="scientific">Algoriella xinjiangensis</name>
    <dbReference type="NCBI Taxonomy" id="684065"/>
    <lineage>
        <taxon>Bacteria</taxon>
        <taxon>Pseudomonadati</taxon>
        <taxon>Bacteroidota</taxon>
        <taxon>Flavobacteriia</taxon>
        <taxon>Flavobacteriales</taxon>
        <taxon>Weeksellaceae</taxon>
        <taxon>Algoriella</taxon>
    </lineage>
</organism>
<sequence>MLNNYHFNNKNQYRQRVVLDKILKPHYEKKYLFCKYVINYQQMKQFILQNNDCNFVSIFQEGKEIGNIQYIGVNPFPSIFDYFKVIKKGNLKTINYYDEYLKDFNHKQDYTFDSNNYLITFTISYFNNTSSSFTAYLYY</sequence>
<gene>
    <name evidence="1" type="ORF">SAMN05421738_101130</name>
</gene>
<protein>
    <submittedName>
        <fullName evidence="1">Uncharacterized protein</fullName>
    </submittedName>
</protein>
<keyword evidence="2" id="KW-1185">Reference proteome</keyword>